<keyword evidence="4" id="KW-1185">Reference proteome</keyword>
<keyword evidence="1" id="KW-0812">Transmembrane</keyword>
<feature type="transmembrane region" description="Helical" evidence="1">
    <location>
        <begin position="12"/>
        <end position="32"/>
    </location>
</feature>
<feature type="domain" description="PLD phosphodiesterase" evidence="2">
    <location>
        <begin position="417"/>
        <end position="444"/>
    </location>
</feature>
<gene>
    <name evidence="3" type="ORF">dsmv_3607</name>
</gene>
<dbReference type="GO" id="GO:0032049">
    <property type="term" value="P:cardiolipin biosynthetic process"/>
    <property type="evidence" value="ECO:0007669"/>
    <property type="project" value="UniProtKB-ARBA"/>
</dbReference>
<dbReference type="Pfam" id="PF13091">
    <property type="entry name" value="PLDc_2"/>
    <property type="match status" value="2"/>
</dbReference>
<reference evidence="3 4" key="1">
    <citation type="journal article" date="2013" name="Genome Announc.">
        <title>Draft genome sequences for three mercury-methylating, sulfate-reducing bacteria.</title>
        <authorList>
            <person name="Brown S.D."/>
            <person name="Hurt R.A.Jr."/>
            <person name="Gilmour C.C."/>
            <person name="Elias D.A."/>
        </authorList>
    </citation>
    <scope>NUCLEOTIDE SEQUENCE [LARGE SCALE GENOMIC DNA]</scope>
    <source>
        <strain evidence="3 4">DSM 2059</strain>
    </source>
</reference>
<sequence>MRQRRFFLRGLFRTLLWAMTVILSGWAALLLFHPPLPSLEGRSFTTAFSDTSHTRIGRTLASLAAAHPDRSGVVPVADGRDAFAVRKLLVDSAEISIDVQVYIWHGDLSGTLLLNSLYRAALRGVRVRMLLDDNGTDLDTFLSALDRHPLIEVRLFNPFVQRRWPWLNYLTDFRRVNRRMHNKALVVDNQVAIVGGRNVGDEYFDADQSFFFIDLDVLAVGDVVPRISDNFDRYWASGSAYPIDRLVSAPPEEALQRLSRRTQAIMQAPEARVYRKAVSENTLVQDLKNGRLSFEWVPVHLISDDPAKGLGAVEPADHIGTNMLKRIGTAKQEIELVSPYFVPTRIGTSALGGAARKGLRVHVLTNSLSATDVPAVHAGYGKHRQKLLQQGVSLYEMKKSAGVIRSALEDRGPLGSSAASLHAKTLSLDGERIFVGSFNFDPRSALLNTEMGFVIESPRLAGAISDRFTKKINPFAYQVRLDRDGNLQWEEERGGDKILHTTEPETSWRLRALVTVLSWLPIEPLL</sequence>
<keyword evidence="1" id="KW-0472">Membrane</keyword>
<keyword evidence="1" id="KW-1133">Transmembrane helix</keyword>
<evidence type="ECO:0000259" key="2">
    <source>
        <dbReference type="PROSITE" id="PS50035"/>
    </source>
</evidence>
<evidence type="ECO:0000256" key="1">
    <source>
        <dbReference type="SAM" id="Phobius"/>
    </source>
</evidence>
<dbReference type="CDD" id="cd09113">
    <property type="entry name" value="PLDc_ymdC_like_2"/>
    <property type="match status" value="1"/>
</dbReference>
<dbReference type="PANTHER" id="PTHR21248">
    <property type="entry name" value="CARDIOLIPIN SYNTHASE"/>
    <property type="match status" value="1"/>
</dbReference>
<dbReference type="InterPro" id="IPR025202">
    <property type="entry name" value="PLD-like_dom"/>
</dbReference>
<dbReference type="PROSITE" id="PS50035">
    <property type="entry name" value="PLD"/>
    <property type="match status" value="2"/>
</dbReference>
<dbReference type="Gene3D" id="3.30.870.10">
    <property type="entry name" value="Endonuclease Chain A"/>
    <property type="match status" value="2"/>
</dbReference>
<dbReference type="CDD" id="cd09111">
    <property type="entry name" value="PLDc_ymdC_like_1"/>
    <property type="match status" value="1"/>
</dbReference>
<dbReference type="SUPFAM" id="SSF56024">
    <property type="entry name" value="Phospholipase D/nuclease"/>
    <property type="match status" value="2"/>
</dbReference>
<dbReference type="SMART" id="SM00155">
    <property type="entry name" value="PLDc"/>
    <property type="match status" value="2"/>
</dbReference>
<dbReference type="RefSeq" id="WP_020878763.1">
    <property type="nucleotide sequence ID" value="NZ_ATHJ01000131.1"/>
</dbReference>
<dbReference type="PANTHER" id="PTHR21248:SF12">
    <property type="entry name" value="CARDIOLIPIN SYNTHASE C"/>
    <property type="match status" value="1"/>
</dbReference>
<proteinExistence type="predicted"/>
<dbReference type="InterPro" id="IPR001736">
    <property type="entry name" value="PLipase_D/transphosphatidylase"/>
</dbReference>
<feature type="domain" description="PLD phosphodiesterase" evidence="2">
    <location>
        <begin position="176"/>
        <end position="203"/>
    </location>
</feature>
<dbReference type="GO" id="GO:0030572">
    <property type="term" value="F:phosphatidyltransferase activity"/>
    <property type="evidence" value="ECO:0007669"/>
    <property type="project" value="UniProtKB-ARBA"/>
</dbReference>
<organism evidence="3 4">
    <name type="scientific">Desulfococcus multivorans DSM 2059</name>
    <dbReference type="NCBI Taxonomy" id="1121405"/>
    <lineage>
        <taxon>Bacteria</taxon>
        <taxon>Pseudomonadati</taxon>
        <taxon>Thermodesulfobacteriota</taxon>
        <taxon>Desulfobacteria</taxon>
        <taxon>Desulfobacterales</taxon>
        <taxon>Desulfococcaceae</taxon>
        <taxon>Desulfococcus</taxon>
    </lineage>
</organism>
<dbReference type="EMBL" id="ATHJ01000131">
    <property type="protein sequence ID" value="EPR32544.1"/>
    <property type="molecule type" value="Genomic_DNA"/>
</dbReference>
<dbReference type="AlphaFoldDB" id="S7UFF9"/>
<dbReference type="PATRIC" id="fig|1121405.3.peg.4209"/>
<dbReference type="STRING" id="897.B2D07_02145"/>
<dbReference type="eggNOG" id="COG1502">
    <property type="taxonomic scope" value="Bacteria"/>
</dbReference>
<evidence type="ECO:0000313" key="4">
    <source>
        <dbReference type="Proteomes" id="UP000014977"/>
    </source>
</evidence>
<evidence type="ECO:0000313" key="3">
    <source>
        <dbReference type="EMBL" id="EPR32544.1"/>
    </source>
</evidence>
<comment type="caution">
    <text evidence="3">The sequence shown here is derived from an EMBL/GenBank/DDBJ whole genome shotgun (WGS) entry which is preliminary data.</text>
</comment>
<accession>S7UFF9</accession>
<protein>
    <submittedName>
        <fullName evidence="3">Phospholipase D-like domain containing protein</fullName>
    </submittedName>
</protein>
<name>S7UFF9_DESML</name>
<dbReference type="Proteomes" id="UP000014977">
    <property type="component" value="Unassembled WGS sequence"/>
</dbReference>